<keyword evidence="9 10" id="KW-0998">Cell outer membrane</keyword>
<dbReference type="InterPro" id="IPR000531">
    <property type="entry name" value="Beta-barrel_TonB"/>
</dbReference>
<evidence type="ECO:0000256" key="4">
    <source>
        <dbReference type="ARBA" id="ARBA00022692"/>
    </source>
</evidence>
<feature type="domain" description="TonB-dependent receptor-like beta-barrel" evidence="12">
    <location>
        <begin position="260"/>
        <end position="663"/>
    </location>
</feature>
<evidence type="ECO:0000259" key="13">
    <source>
        <dbReference type="Pfam" id="PF07715"/>
    </source>
</evidence>
<keyword evidence="8 14" id="KW-0675">Receptor</keyword>
<feature type="domain" description="TonB-dependent receptor plug" evidence="13">
    <location>
        <begin position="113"/>
        <end position="223"/>
    </location>
</feature>
<dbReference type="InterPro" id="IPR036942">
    <property type="entry name" value="Beta-barrel_TonB_sf"/>
</dbReference>
<comment type="caution">
    <text evidence="14">The sequence shown here is derived from an EMBL/GenBank/DDBJ whole genome shotgun (WGS) entry which is preliminary data.</text>
</comment>
<evidence type="ECO:0000256" key="9">
    <source>
        <dbReference type="ARBA" id="ARBA00023237"/>
    </source>
</evidence>
<dbReference type="CDD" id="cd01347">
    <property type="entry name" value="ligand_gated_channel"/>
    <property type="match status" value="1"/>
</dbReference>
<dbReference type="InterPro" id="IPR037066">
    <property type="entry name" value="Plug_dom_sf"/>
</dbReference>
<evidence type="ECO:0000256" key="11">
    <source>
        <dbReference type="RuleBase" id="RU003357"/>
    </source>
</evidence>
<evidence type="ECO:0000313" key="15">
    <source>
        <dbReference type="Proteomes" id="UP000306630"/>
    </source>
</evidence>
<dbReference type="PANTHER" id="PTHR30069:SF29">
    <property type="entry name" value="HEMOGLOBIN AND HEMOGLOBIN-HAPTOGLOBIN-BINDING PROTEIN 1-RELATED"/>
    <property type="match status" value="1"/>
</dbReference>
<evidence type="ECO:0000256" key="3">
    <source>
        <dbReference type="ARBA" id="ARBA00022452"/>
    </source>
</evidence>
<evidence type="ECO:0000256" key="2">
    <source>
        <dbReference type="ARBA" id="ARBA00022448"/>
    </source>
</evidence>
<dbReference type="Pfam" id="PF00593">
    <property type="entry name" value="TonB_dep_Rec_b-barrel"/>
    <property type="match status" value="1"/>
</dbReference>
<keyword evidence="6 11" id="KW-0798">TonB box</keyword>
<evidence type="ECO:0000256" key="8">
    <source>
        <dbReference type="ARBA" id="ARBA00023170"/>
    </source>
</evidence>
<dbReference type="PANTHER" id="PTHR30069">
    <property type="entry name" value="TONB-DEPENDENT OUTER MEMBRANE RECEPTOR"/>
    <property type="match status" value="1"/>
</dbReference>
<protein>
    <submittedName>
        <fullName evidence="14">TonB-dependent receptor</fullName>
    </submittedName>
</protein>
<gene>
    <name evidence="14" type="ORF">E5333_06585</name>
</gene>
<dbReference type="PROSITE" id="PS52016">
    <property type="entry name" value="TONB_DEPENDENT_REC_3"/>
    <property type="match status" value="1"/>
</dbReference>
<dbReference type="GO" id="GO:0009279">
    <property type="term" value="C:cell outer membrane"/>
    <property type="evidence" value="ECO:0007669"/>
    <property type="project" value="UniProtKB-SubCell"/>
</dbReference>
<dbReference type="EMBL" id="SRYD01000022">
    <property type="protein sequence ID" value="TGY74350.1"/>
    <property type="molecule type" value="Genomic_DNA"/>
</dbReference>
<proteinExistence type="inferred from homology"/>
<dbReference type="Gene3D" id="2.170.130.10">
    <property type="entry name" value="TonB-dependent receptor, plug domain"/>
    <property type="match status" value="1"/>
</dbReference>
<name>A0A4S2FXZ6_9BACT</name>
<sequence>MLHTGHSVCIARICVLPVLNRRFLTYTRSGEHICVLHKKYVHLHPPFIIYMSDYCLTAKIQEKVSMNKVVVCALTVFGMWDVTAIAAESMLNDTVSLKDVVVSAPYKTTVELTPLTVTTVTASTIEKSGESSLLPVLQNQVPGLFVSERGFAGYGVSGGAAGSVSIRGVGQGNKVLFMIDGQPQWAGVFGHALSDTYVANGVERVEIVRGPSSLLYGSNAMGGSVNIITRRAVADGINGRGQAMFGSFNTQKFRTGISYRKGRFGATASGQLDRSNGNRKGSDFWLANEYLQLYYTLDRNWQVGSNVTMTQTKAHNPGTLQEPLESMWTDIFRGTASVYVHDNYGVANGGVQAYISWGAHTVDDGWSVGEEPTDYLFHSHDYNMGVTAFQTIHPWEAGDISAGIDFVHWGGSTWNSPKADPGMRDDRFKEYENEIAGYVMMQQGFFDNILDVNAGVRLQHSSQYGNVWVPQAGFIVKPADGSSVKFSWGKGFRAPNLRELYLYPPHNPDLRPERLWNYEVELRQKALGGRFDMGVSFYFIDGKDMIQTQRIDGRPRNMNVGRFINKGFEIDASYLINSRWHVMANYSYLHTDAEVLYAPKNKLFARVGYTPGQWDFSAEAVSIWGLLTGGPEKSDYAMVNLRGAYTLDRSDGPVTLFLKLDNINNKHYEITYGCPMPGFTMMGGVDFRF</sequence>
<keyword evidence="5" id="KW-0732">Signal</keyword>
<dbReference type="SUPFAM" id="SSF56935">
    <property type="entry name" value="Porins"/>
    <property type="match status" value="1"/>
</dbReference>
<comment type="subcellular location">
    <subcellularLocation>
        <location evidence="1 10">Cell outer membrane</location>
        <topology evidence="1 10">Multi-pass membrane protein</topology>
    </subcellularLocation>
</comment>
<evidence type="ECO:0000259" key="12">
    <source>
        <dbReference type="Pfam" id="PF00593"/>
    </source>
</evidence>
<keyword evidence="2 10" id="KW-0813">Transport</keyword>
<keyword evidence="3 10" id="KW-1134">Transmembrane beta strand</keyword>
<keyword evidence="7 10" id="KW-0472">Membrane</keyword>
<evidence type="ECO:0000313" key="14">
    <source>
        <dbReference type="EMBL" id="TGY74350.1"/>
    </source>
</evidence>
<evidence type="ECO:0000256" key="5">
    <source>
        <dbReference type="ARBA" id="ARBA00022729"/>
    </source>
</evidence>
<evidence type="ECO:0000256" key="7">
    <source>
        <dbReference type="ARBA" id="ARBA00023136"/>
    </source>
</evidence>
<keyword evidence="4 10" id="KW-0812">Transmembrane</keyword>
<evidence type="ECO:0000256" key="1">
    <source>
        <dbReference type="ARBA" id="ARBA00004571"/>
    </source>
</evidence>
<evidence type="ECO:0000256" key="6">
    <source>
        <dbReference type="ARBA" id="ARBA00023077"/>
    </source>
</evidence>
<dbReference type="Gene3D" id="2.40.170.20">
    <property type="entry name" value="TonB-dependent receptor, beta-barrel domain"/>
    <property type="match status" value="1"/>
</dbReference>
<dbReference type="Pfam" id="PF07715">
    <property type="entry name" value="Plug"/>
    <property type="match status" value="1"/>
</dbReference>
<dbReference type="AlphaFoldDB" id="A0A4S2FXZ6"/>
<reference evidence="14 15" key="1">
    <citation type="submission" date="2019-04" db="EMBL/GenBank/DDBJ databases">
        <title>Microbes associate with the intestines of laboratory mice.</title>
        <authorList>
            <person name="Navarre W."/>
            <person name="Wong E."/>
            <person name="Huang K."/>
            <person name="Tropini C."/>
            <person name="Ng K."/>
            <person name="Yu B."/>
        </authorList>
    </citation>
    <scope>NUCLEOTIDE SEQUENCE [LARGE SCALE GENOMIC DNA]</scope>
    <source>
        <strain evidence="14 15">NM06_A21</strain>
    </source>
</reference>
<dbReference type="GO" id="GO:0015344">
    <property type="term" value="F:siderophore uptake transmembrane transporter activity"/>
    <property type="evidence" value="ECO:0007669"/>
    <property type="project" value="TreeGrafter"/>
</dbReference>
<evidence type="ECO:0000256" key="10">
    <source>
        <dbReference type="PROSITE-ProRule" id="PRU01360"/>
    </source>
</evidence>
<organism evidence="14 15">
    <name type="scientific">Muribaculum intestinale</name>
    <dbReference type="NCBI Taxonomy" id="1796646"/>
    <lineage>
        <taxon>Bacteria</taxon>
        <taxon>Pseudomonadati</taxon>
        <taxon>Bacteroidota</taxon>
        <taxon>Bacteroidia</taxon>
        <taxon>Bacteroidales</taxon>
        <taxon>Muribaculaceae</taxon>
        <taxon>Muribaculum</taxon>
    </lineage>
</organism>
<comment type="similarity">
    <text evidence="10 11">Belongs to the TonB-dependent receptor family.</text>
</comment>
<accession>A0A4S2FXZ6</accession>
<dbReference type="InterPro" id="IPR039426">
    <property type="entry name" value="TonB-dep_rcpt-like"/>
</dbReference>
<dbReference type="Proteomes" id="UP000306630">
    <property type="component" value="Unassembled WGS sequence"/>
</dbReference>
<dbReference type="GO" id="GO:0044718">
    <property type="term" value="P:siderophore transmembrane transport"/>
    <property type="evidence" value="ECO:0007669"/>
    <property type="project" value="TreeGrafter"/>
</dbReference>
<dbReference type="InterPro" id="IPR012910">
    <property type="entry name" value="Plug_dom"/>
</dbReference>